<name>A0A943BMH8_9ACTN</name>
<dbReference type="AlphaFoldDB" id="A0A943BMH8"/>
<keyword evidence="2" id="KW-0812">Transmembrane</keyword>
<feature type="compositionally biased region" description="Acidic residues" evidence="1">
    <location>
        <begin position="518"/>
        <end position="528"/>
    </location>
</feature>
<keyword evidence="2" id="KW-1133">Transmembrane helix</keyword>
<feature type="transmembrane region" description="Helical" evidence="2">
    <location>
        <begin position="76"/>
        <end position="95"/>
    </location>
</feature>
<sequence length="572" mass="62193">MFFGLFLLAAFIVCLMAAIGLGAIGVVLFAIILYQPFRLLEFVPRRQMRFWLSIALAVVLWVAFATMFGDGGLKDYIGSAGVVGISLVSFWLIGLDPEPEDEQSKTGEGDTADNPVSQDEGGGSLPAVVQSDTSSEDTREAEGMASDNDSTDRYAPKPHVSGPDVVGPGLFVELEFLGNRIEISTCARQLMEFRNGAASIIEPLAEQIADQTKWLRGPGGGHWIDLCHDNLTSCPDVLRRSLDYFQDCCAARGVFDIGNRALEDGGLPDPRELSTIAMEAIGRAQSRTGCALAHWDPGLIRMCRGTGGTASASGAIEASAENSPLFATSIGEIKAAARTARDADLAYKQVVKRLDGQEFCEMDRTMREIGMSEYYLPTLAFLSHWQEGLITAYMHELGIRGQFDLEPLMDFSTDRSDAMLANLSRATDARELLVQAFVACPYNEDVYIKADELGLLDGEGYRSARYFGFGPLLPNATEAQFATFLDEPVPYGRDAGGSRIERPASDNQYTDEANSALEPEDADGEEDAEAKGELDEVEPAPRGGALDEAEAVRQAIFEATQDYDMTFDDMDK</sequence>
<proteinExistence type="predicted"/>
<dbReference type="EMBL" id="JAGZJA010000001">
    <property type="protein sequence ID" value="MBS5146161.1"/>
    <property type="molecule type" value="Genomic_DNA"/>
</dbReference>
<evidence type="ECO:0000313" key="4">
    <source>
        <dbReference type="Proteomes" id="UP000738879"/>
    </source>
</evidence>
<protein>
    <submittedName>
        <fullName evidence="3">Uncharacterized protein</fullName>
    </submittedName>
</protein>
<reference evidence="3" key="1">
    <citation type="submission" date="2021-02" db="EMBL/GenBank/DDBJ databases">
        <title>Infant gut strain persistence is associated with maternal origin, phylogeny, and functional potential including surface adhesion and iron acquisition.</title>
        <authorList>
            <person name="Lou Y.C."/>
        </authorList>
    </citation>
    <scope>NUCLEOTIDE SEQUENCE</scope>
    <source>
        <strain evidence="3">L3_128_245G1_dasL3_128_245G1_concoct_49</strain>
    </source>
</reference>
<evidence type="ECO:0000313" key="3">
    <source>
        <dbReference type="EMBL" id="MBS5146161.1"/>
    </source>
</evidence>
<feature type="transmembrane region" description="Helical" evidence="2">
    <location>
        <begin position="50"/>
        <end position="70"/>
    </location>
</feature>
<feature type="region of interest" description="Disordered" evidence="1">
    <location>
        <begin position="492"/>
        <end position="548"/>
    </location>
</feature>
<feature type="transmembrane region" description="Helical" evidence="2">
    <location>
        <begin position="6"/>
        <end position="34"/>
    </location>
</feature>
<dbReference type="Proteomes" id="UP000738879">
    <property type="component" value="Unassembled WGS sequence"/>
</dbReference>
<evidence type="ECO:0000256" key="2">
    <source>
        <dbReference type="SAM" id="Phobius"/>
    </source>
</evidence>
<gene>
    <name evidence="3" type="ORF">KHY67_00415</name>
</gene>
<keyword evidence="2" id="KW-0472">Membrane</keyword>
<organism evidence="3 4">
    <name type="scientific">Collinsella intestinalis</name>
    <dbReference type="NCBI Taxonomy" id="147207"/>
    <lineage>
        <taxon>Bacteria</taxon>
        <taxon>Bacillati</taxon>
        <taxon>Actinomycetota</taxon>
        <taxon>Coriobacteriia</taxon>
        <taxon>Coriobacteriales</taxon>
        <taxon>Coriobacteriaceae</taxon>
        <taxon>Collinsella</taxon>
    </lineage>
</organism>
<comment type="caution">
    <text evidence="3">The sequence shown here is derived from an EMBL/GenBank/DDBJ whole genome shotgun (WGS) entry which is preliminary data.</text>
</comment>
<evidence type="ECO:0000256" key="1">
    <source>
        <dbReference type="SAM" id="MobiDB-lite"/>
    </source>
</evidence>
<feature type="region of interest" description="Disordered" evidence="1">
    <location>
        <begin position="99"/>
        <end position="161"/>
    </location>
</feature>
<accession>A0A943BMH8</accession>